<name>A0ABW5AHA5_9BRAD</name>
<feature type="domain" description="Tyrosine specific protein phosphatases" evidence="2">
    <location>
        <begin position="105"/>
        <end position="172"/>
    </location>
</feature>
<protein>
    <submittedName>
        <fullName evidence="3">ADP-ribosylglycohydrolase family protein</fullName>
    </submittedName>
</protein>
<proteinExistence type="predicted"/>
<evidence type="ECO:0000313" key="3">
    <source>
        <dbReference type="EMBL" id="MFD2181500.1"/>
    </source>
</evidence>
<dbReference type="RefSeq" id="WP_378476678.1">
    <property type="nucleotide sequence ID" value="NZ_JBHUIW010000003.1"/>
</dbReference>
<sequence>MRTSVSHPLLIGAVQPGPGLGRIGITFCPGKKDAEALAGEWYRDLAADLDAVRDWGASAVVTLLEPRELEDLDVVRLGPETEARHMSWFHLPITDVSIPDVRFERDWIRVGEVLRGLLRRGFDIVVHGRGGLGRAGTIAARLMIELGVPADEAIRAVRGARPGAIATVEQERFVRAQRAIPEARPADVDDAIRGRAIGALVGLAVGDAVGTTLEFEVRDTCPRIDDMVGGGPFRLTPGQWTDDTTMALALADSLLERGRVDPTDLMRRFEAWYRDGRYSCTGVCFDIGNATREAIETWQRTGDPLAGSPSPEIAGNGSLMRLSPVAIRWWNDAPARTEAARTQSQVTHASPQTLDACAAFSAMLADAIAGAPPSVVFRPRGDGLVGPIATVMNGSWRGETRHAIKSTGYVAHTLEAAIWSVARTGDFRSAVLTAANLGYDADTTAAVAGQLAGALYGVSAIPEDWLARLAWRDEIERRAAALHEHSLRAAAAAAPSATVTRLDQVRRGQTP</sequence>
<evidence type="ECO:0000313" key="4">
    <source>
        <dbReference type="Proteomes" id="UP001597314"/>
    </source>
</evidence>
<evidence type="ECO:0000256" key="1">
    <source>
        <dbReference type="ARBA" id="ARBA00022801"/>
    </source>
</evidence>
<dbReference type="SUPFAM" id="SSF52799">
    <property type="entry name" value="(Phosphotyrosine protein) phosphatases II"/>
    <property type="match status" value="1"/>
</dbReference>
<dbReference type="CDD" id="cd14505">
    <property type="entry name" value="CDKN3-like"/>
    <property type="match status" value="1"/>
</dbReference>
<evidence type="ECO:0000259" key="2">
    <source>
        <dbReference type="PROSITE" id="PS50056"/>
    </source>
</evidence>
<dbReference type="InterPro" id="IPR036705">
    <property type="entry name" value="Ribosyl_crysJ1_sf"/>
</dbReference>
<dbReference type="InterPro" id="IPR005502">
    <property type="entry name" value="Ribosyl_crysJ1"/>
</dbReference>
<keyword evidence="4" id="KW-1185">Reference proteome</keyword>
<dbReference type="InterPro" id="IPR029021">
    <property type="entry name" value="Prot-tyrosine_phosphatase-like"/>
</dbReference>
<dbReference type="InterPro" id="IPR057023">
    <property type="entry name" value="PTP-SAK"/>
</dbReference>
<dbReference type="PROSITE" id="PS50056">
    <property type="entry name" value="TYR_PHOSPHATASE_2"/>
    <property type="match status" value="1"/>
</dbReference>
<dbReference type="EMBL" id="JBHUIW010000003">
    <property type="protein sequence ID" value="MFD2181500.1"/>
    <property type="molecule type" value="Genomic_DNA"/>
</dbReference>
<accession>A0ABW5AHA5</accession>
<dbReference type="Gene3D" id="1.10.4080.10">
    <property type="entry name" value="ADP-ribosylation/Crystallin J1"/>
    <property type="match status" value="1"/>
</dbReference>
<dbReference type="InterPro" id="IPR050792">
    <property type="entry name" value="ADP-ribosylglycohydrolase"/>
</dbReference>
<dbReference type="Proteomes" id="UP001597314">
    <property type="component" value="Unassembled WGS sequence"/>
</dbReference>
<dbReference type="PANTHER" id="PTHR16222">
    <property type="entry name" value="ADP-RIBOSYLGLYCOHYDROLASE"/>
    <property type="match status" value="1"/>
</dbReference>
<dbReference type="InterPro" id="IPR003595">
    <property type="entry name" value="Tyr_Pase_cat"/>
</dbReference>
<dbReference type="Pfam" id="PF03747">
    <property type="entry name" value="ADP_ribosyl_GH"/>
    <property type="match status" value="1"/>
</dbReference>
<dbReference type="SMART" id="SM00404">
    <property type="entry name" value="PTPc_motif"/>
    <property type="match status" value="1"/>
</dbReference>
<comment type="caution">
    <text evidence="3">The sequence shown here is derived from an EMBL/GenBank/DDBJ whole genome shotgun (WGS) entry which is preliminary data.</text>
</comment>
<dbReference type="SUPFAM" id="SSF101478">
    <property type="entry name" value="ADP-ribosylglycohydrolase"/>
    <property type="match status" value="1"/>
</dbReference>
<dbReference type="PANTHER" id="PTHR16222:SF12">
    <property type="entry name" value="ADP-RIBOSYLGLYCOHYDROLASE-RELATED"/>
    <property type="match status" value="1"/>
</dbReference>
<keyword evidence="1" id="KW-0378">Hydrolase</keyword>
<organism evidence="3 4">
    <name type="scientific">Rhodoplanes azumiensis</name>
    <dbReference type="NCBI Taxonomy" id="1897628"/>
    <lineage>
        <taxon>Bacteria</taxon>
        <taxon>Pseudomonadati</taxon>
        <taxon>Pseudomonadota</taxon>
        <taxon>Alphaproteobacteria</taxon>
        <taxon>Hyphomicrobiales</taxon>
        <taxon>Nitrobacteraceae</taxon>
        <taxon>Rhodoplanes</taxon>
    </lineage>
</organism>
<dbReference type="Pfam" id="PF22784">
    <property type="entry name" value="PTP-SAK"/>
    <property type="match status" value="1"/>
</dbReference>
<dbReference type="InterPro" id="IPR000387">
    <property type="entry name" value="Tyr_Pase_dom"/>
</dbReference>
<dbReference type="Gene3D" id="3.90.190.10">
    <property type="entry name" value="Protein tyrosine phosphatase superfamily"/>
    <property type="match status" value="1"/>
</dbReference>
<reference evidence="4" key="1">
    <citation type="journal article" date="2019" name="Int. J. Syst. Evol. Microbiol.">
        <title>The Global Catalogue of Microorganisms (GCM) 10K type strain sequencing project: providing services to taxonomists for standard genome sequencing and annotation.</title>
        <authorList>
            <consortium name="The Broad Institute Genomics Platform"/>
            <consortium name="The Broad Institute Genome Sequencing Center for Infectious Disease"/>
            <person name="Wu L."/>
            <person name="Ma J."/>
        </authorList>
    </citation>
    <scope>NUCLEOTIDE SEQUENCE [LARGE SCALE GENOMIC DNA]</scope>
    <source>
        <strain evidence="4">CGMCC 1.6774</strain>
    </source>
</reference>
<gene>
    <name evidence="3" type="ORF">ACFSOX_04990</name>
</gene>